<gene>
    <name evidence="2" type="ORF">GCM10007425_03280</name>
</gene>
<name>A0A917D695_9BACI</name>
<feature type="domain" description="Transcobalamin-like C-terminal" evidence="1">
    <location>
        <begin position="86"/>
        <end position="165"/>
    </location>
</feature>
<dbReference type="InterPro" id="IPR027954">
    <property type="entry name" value="Transcobalamin-like_C"/>
</dbReference>
<sequence>MRKDFVVLGFIGLIIAFLISGTKIQSVEEYYLTHVDDITPDAETVTLTILNDRAYAERDKIPPEIHPYLTADGVVLGKTTYVLRDGDTVFDVLNRATRHERIQMEYQGADLNIYNSIYIQGINYLYEFACGSLSGWMYSVNGEFPTKGVSQYAVKNGDDIIFRYTCNLGKDIGHDEFE</sequence>
<protein>
    <recommendedName>
        <fullName evidence="1">Transcobalamin-like C-terminal domain-containing protein</fullName>
    </recommendedName>
</protein>
<dbReference type="EMBL" id="BMJT01000001">
    <property type="protein sequence ID" value="GGG12301.1"/>
    <property type="molecule type" value="Genomic_DNA"/>
</dbReference>
<reference evidence="2" key="2">
    <citation type="submission" date="2020-09" db="EMBL/GenBank/DDBJ databases">
        <authorList>
            <person name="Sun Q."/>
            <person name="Zhou Y."/>
        </authorList>
    </citation>
    <scope>NUCLEOTIDE SEQUENCE</scope>
    <source>
        <strain evidence="2">CGMCC 1.15760</strain>
    </source>
</reference>
<keyword evidence="3" id="KW-1185">Reference proteome</keyword>
<organism evidence="2 3">
    <name type="scientific">Lysinibacillus alkalisoli</name>
    <dbReference type="NCBI Taxonomy" id="1911548"/>
    <lineage>
        <taxon>Bacteria</taxon>
        <taxon>Bacillati</taxon>
        <taxon>Bacillota</taxon>
        <taxon>Bacilli</taxon>
        <taxon>Bacillales</taxon>
        <taxon>Bacillaceae</taxon>
        <taxon>Lysinibacillus</taxon>
    </lineage>
</organism>
<evidence type="ECO:0000313" key="2">
    <source>
        <dbReference type="EMBL" id="GGG12301.1"/>
    </source>
</evidence>
<evidence type="ECO:0000259" key="1">
    <source>
        <dbReference type="Pfam" id="PF14478"/>
    </source>
</evidence>
<reference evidence="2" key="1">
    <citation type="journal article" date="2014" name="Int. J. Syst. Evol. Microbiol.">
        <title>Complete genome sequence of Corynebacterium casei LMG S-19264T (=DSM 44701T), isolated from a smear-ripened cheese.</title>
        <authorList>
            <consortium name="US DOE Joint Genome Institute (JGI-PGF)"/>
            <person name="Walter F."/>
            <person name="Albersmeier A."/>
            <person name="Kalinowski J."/>
            <person name="Ruckert C."/>
        </authorList>
    </citation>
    <scope>NUCLEOTIDE SEQUENCE</scope>
    <source>
        <strain evidence="2">CGMCC 1.15760</strain>
    </source>
</reference>
<dbReference type="Gene3D" id="2.170.130.30">
    <property type="match status" value="1"/>
</dbReference>
<comment type="caution">
    <text evidence="2">The sequence shown here is derived from an EMBL/GenBank/DDBJ whole genome shotgun (WGS) entry which is preliminary data.</text>
</comment>
<dbReference type="AlphaFoldDB" id="A0A917D695"/>
<proteinExistence type="predicted"/>
<evidence type="ECO:0000313" key="3">
    <source>
        <dbReference type="Proteomes" id="UP000616608"/>
    </source>
</evidence>
<dbReference type="Pfam" id="PF14478">
    <property type="entry name" value="DUF4430"/>
    <property type="match status" value="1"/>
</dbReference>
<dbReference type="RefSeq" id="WP_188613267.1">
    <property type="nucleotide sequence ID" value="NZ_BMJT01000001.1"/>
</dbReference>
<accession>A0A917D695</accession>
<dbReference type="Proteomes" id="UP000616608">
    <property type="component" value="Unassembled WGS sequence"/>
</dbReference>